<sequence length="180" mass="19327">MNAYIDDVRYSVLSAPLAQIDRRALSQAWISALHLSSASTARSTTPRSLPPRALRSTPASPALQFAAGNARANATAPQSQARNVATVLAGGDRRCAQSTLARRIVELLLAPRNSARRCTLALGGPKGRVHLLLGGSDRRLHLVALCSPRVRDEVTRALREVRYALAARGILATSDLREFA</sequence>
<organism evidence="1">
    <name type="scientific">mine drainage metagenome</name>
    <dbReference type="NCBI Taxonomy" id="410659"/>
    <lineage>
        <taxon>unclassified sequences</taxon>
        <taxon>metagenomes</taxon>
        <taxon>ecological metagenomes</taxon>
    </lineage>
</organism>
<protein>
    <submittedName>
        <fullName evidence="1">Uncharacterized protein</fullName>
    </submittedName>
</protein>
<accession>E6Q5B0</accession>
<gene>
    <name evidence="1" type="ORF">CARN4_1080</name>
</gene>
<dbReference type="EMBL" id="CABO01000036">
    <property type="protein sequence ID" value="CBI02373.1"/>
    <property type="molecule type" value="Genomic_DNA"/>
</dbReference>
<name>E6Q5B0_9ZZZZ</name>
<comment type="caution">
    <text evidence="1">The sequence shown here is derived from an EMBL/GenBank/DDBJ whole genome shotgun (WGS) entry which is preliminary data.</text>
</comment>
<evidence type="ECO:0000313" key="1">
    <source>
        <dbReference type="EMBL" id="CBI02373.1"/>
    </source>
</evidence>
<proteinExistence type="predicted"/>
<dbReference type="AlphaFoldDB" id="E6Q5B0"/>
<reference evidence="1" key="1">
    <citation type="submission" date="2009-10" db="EMBL/GenBank/DDBJ databases">
        <title>Diversity of trophic interactions inside an arsenic-rich microbial ecosystem.</title>
        <authorList>
            <person name="Bertin P.N."/>
            <person name="Heinrich-Salmeron A."/>
            <person name="Pelletier E."/>
            <person name="Goulhen-Chollet F."/>
            <person name="Arsene-Ploetze F."/>
            <person name="Gallien S."/>
            <person name="Calteau A."/>
            <person name="Vallenet D."/>
            <person name="Casiot C."/>
            <person name="Chane-Woon-Ming B."/>
            <person name="Giloteaux L."/>
            <person name="Barakat M."/>
            <person name="Bonnefoy V."/>
            <person name="Bruneel O."/>
            <person name="Chandler M."/>
            <person name="Cleiss J."/>
            <person name="Duran R."/>
            <person name="Elbaz-Poulichet F."/>
            <person name="Fonknechten N."/>
            <person name="Lauga B."/>
            <person name="Mornico D."/>
            <person name="Ortet P."/>
            <person name="Schaeffer C."/>
            <person name="Siguier P."/>
            <person name="Alexander Thil Smith A."/>
            <person name="Van Dorsselaer A."/>
            <person name="Weissenbach J."/>
            <person name="Medigue C."/>
            <person name="Le Paslier D."/>
        </authorList>
    </citation>
    <scope>NUCLEOTIDE SEQUENCE</scope>
</reference>